<dbReference type="CDD" id="cd07996">
    <property type="entry name" value="WGR_MMR_like"/>
    <property type="match status" value="1"/>
</dbReference>
<dbReference type="InterPro" id="IPR049809">
    <property type="entry name" value="YehF/YfeS-like_WGR"/>
</dbReference>
<dbReference type="RefSeq" id="WP_108693502.1">
    <property type="nucleotide sequence ID" value="NZ_QCYH01000018.1"/>
</dbReference>
<dbReference type="InterPro" id="IPR036930">
    <property type="entry name" value="WGR_dom_sf"/>
</dbReference>
<protein>
    <submittedName>
        <fullName evidence="2">Polymerase</fullName>
    </submittedName>
</protein>
<dbReference type="AlphaFoldDB" id="A0A2T7G2W0"/>
<proteinExistence type="predicted"/>
<reference evidence="2 3" key="1">
    <citation type="submission" date="2018-04" db="EMBL/GenBank/DDBJ databases">
        <title>Pelagivirga bohaiensis gen. nov., sp. nov., a bacterium isolated from the Bohai Sea.</title>
        <authorList>
            <person name="Ji X."/>
        </authorList>
    </citation>
    <scope>NUCLEOTIDE SEQUENCE [LARGE SCALE GENOMIC DNA]</scope>
    <source>
        <strain evidence="2 3">BH-SD19</strain>
    </source>
</reference>
<dbReference type="Proteomes" id="UP000244446">
    <property type="component" value="Unassembled WGS sequence"/>
</dbReference>
<organism evidence="2 3">
    <name type="scientific">Pelagivirga sediminicola</name>
    <dbReference type="NCBI Taxonomy" id="2170575"/>
    <lineage>
        <taxon>Bacteria</taxon>
        <taxon>Pseudomonadati</taxon>
        <taxon>Pseudomonadota</taxon>
        <taxon>Alphaproteobacteria</taxon>
        <taxon>Rhodobacterales</taxon>
        <taxon>Paracoccaceae</taxon>
        <taxon>Pelagivirga</taxon>
    </lineage>
</organism>
<evidence type="ECO:0000313" key="3">
    <source>
        <dbReference type="Proteomes" id="UP000244446"/>
    </source>
</evidence>
<feature type="domain" description="WGR" evidence="1">
    <location>
        <begin position="7"/>
        <end position="76"/>
    </location>
</feature>
<name>A0A2T7G2W0_9RHOB</name>
<comment type="caution">
    <text evidence="2">The sequence shown here is derived from an EMBL/GenBank/DDBJ whole genome shotgun (WGS) entry which is preliminary data.</text>
</comment>
<sequence>MFPTALRLLRTDPDRKTRRFFLLTVQRDLFGCAFLVREWGYAGTSRRVSYRLFRDEGCAVDALAEDAKRMKNQGYQM</sequence>
<dbReference type="OrthoDB" id="5801306at2"/>
<keyword evidence="3" id="KW-1185">Reference proteome</keyword>
<evidence type="ECO:0000313" key="2">
    <source>
        <dbReference type="EMBL" id="PVA08757.1"/>
    </source>
</evidence>
<accession>A0A2T7G2W0</accession>
<dbReference type="InterPro" id="IPR008893">
    <property type="entry name" value="WGR_domain"/>
</dbReference>
<dbReference type="SUPFAM" id="SSF142921">
    <property type="entry name" value="WGR domain-like"/>
    <property type="match status" value="1"/>
</dbReference>
<gene>
    <name evidence="2" type="ORF">DC366_17405</name>
</gene>
<dbReference type="Pfam" id="PF05406">
    <property type="entry name" value="WGR"/>
    <property type="match status" value="1"/>
</dbReference>
<evidence type="ECO:0000259" key="1">
    <source>
        <dbReference type="Pfam" id="PF05406"/>
    </source>
</evidence>
<dbReference type="EMBL" id="QCYH01000018">
    <property type="protein sequence ID" value="PVA08757.1"/>
    <property type="molecule type" value="Genomic_DNA"/>
</dbReference>